<dbReference type="Proteomes" id="UP001150062">
    <property type="component" value="Unassembled WGS sequence"/>
</dbReference>
<proteinExistence type="predicted"/>
<dbReference type="EMBL" id="JAOAOG010000166">
    <property type="protein sequence ID" value="KAJ6244062.1"/>
    <property type="molecule type" value="Genomic_DNA"/>
</dbReference>
<protein>
    <recommendedName>
        <fullName evidence="5">BZIP domain-containing protein</fullName>
    </recommendedName>
</protein>
<evidence type="ECO:0000256" key="2">
    <source>
        <dbReference type="SAM" id="MobiDB-lite"/>
    </source>
</evidence>
<evidence type="ECO:0000256" key="1">
    <source>
        <dbReference type="SAM" id="Coils"/>
    </source>
</evidence>
<keyword evidence="4" id="KW-1185">Reference proteome</keyword>
<evidence type="ECO:0000313" key="3">
    <source>
        <dbReference type="EMBL" id="KAJ6244062.1"/>
    </source>
</evidence>
<sequence length="209" mass="24591">MTALPRRKRKDFFQLYQGVLQLGSSFPSTLPTSQSLPNLNNIYKQSQSQQPQQQQQPQQLQQHKLDLIQNNLQKNEKKNTKISTISREKTQKKDRKKNPLETTPQFEDIKQETKRKKPNPMNYRTKLKKRINELEDEISVVGTENGDLEIRVAKLKTKIQCYKEQVQYFQSFLNKSMQLCTTSLNQINMTSFDLIPKKIKSLQTEITFK</sequence>
<evidence type="ECO:0000313" key="4">
    <source>
        <dbReference type="Proteomes" id="UP001150062"/>
    </source>
</evidence>
<feature type="region of interest" description="Disordered" evidence="2">
    <location>
        <begin position="71"/>
        <end position="120"/>
    </location>
</feature>
<organism evidence="3 4">
    <name type="scientific">Anaeramoeba flamelloides</name>
    <dbReference type="NCBI Taxonomy" id="1746091"/>
    <lineage>
        <taxon>Eukaryota</taxon>
        <taxon>Metamonada</taxon>
        <taxon>Anaeramoebidae</taxon>
        <taxon>Anaeramoeba</taxon>
    </lineage>
</organism>
<keyword evidence="1" id="KW-0175">Coiled coil</keyword>
<reference evidence="3" key="1">
    <citation type="submission" date="2022-08" db="EMBL/GenBank/DDBJ databases">
        <title>Novel sulfate-reducing endosymbionts in the free-living metamonad Anaeramoeba.</title>
        <authorList>
            <person name="Jerlstrom-Hultqvist J."/>
            <person name="Cepicka I."/>
            <person name="Gallot-Lavallee L."/>
            <person name="Salas-Leiva D."/>
            <person name="Curtis B.A."/>
            <person name="Zahonova K."/>
            <person name="Pipaliya S."/>
            <person name="Dacks J."/>
            <person name="Roger A.J."/>
        </authorList>
    </citation>
    <scope>NUCLEOTIDE SEQUENCE</scope>
    <source>
        <strain evidence="3">Schooner1</strain>
    </source>
</reference>
<feature type="coiled-coil region" evidence="1">
    <location>
        <begin position="124"/>
        <end position="165"/>
    </location>
</feature>
<gene>
    <name evidence="3" type="ORF">M0813_21324</name>
</gene>
<evidence type="ECO:0008006" key="5">
    <source>
        <dbReference type="Google" id="ProtNLM"/>
    </source>
</evidence>
<accession>A0ABQ8YHL6</accession>
<comment type="caution">
    <text evidence="3">The sequence shown here is derived from an EMBL/GenBank/DDBJ whole genome shotgun (WGS) entry which is preliminary data.</text>
</comment>
<name>A0ABQ8YHL6_9EUKA</name>